<dbReference type="RefSeq" id="WP_104812726.1">
    <property type="nucleotide sequence ID" value="NZ_MQUB01000001.1"/>
</dbReference>
<reference evidence="3 4" key="1">
    <citation type="submission" date="2016-11" db="EMBL/GenBank/DDBJ databases">
        <title>Trade-off between light-utilization and light-protection in marine flavobacteria.</title>
        <authorList>
            <person name="Kumagai Y."/>
        </authorList>
    </citation>
    <scope>NUCLEOTIDE SEQUENCE [LARGE SCALE GENOMIC DNA]</scope>
    <source>
        <strain evidence="3 4">NBRC 107741</strain>
    </source>
</reference>
<sequence length="311" mass="34600">MIARIFIYLLISVCIWSAQAQEVTFTQTEMSINPLIKGSLMMPSDNGASPLVILIAGSGPTDRNGNQNMMKNNSLRFLAEGLYQNGISTFRYDKRIVLQLQNRTLNEEQIRFDDFIEDAIAVVDHFKDDERFSAIYVAGHSQGSLVGMVAAQNRANGFISIAGAGQEIDDVIVDQLQKQAPGLVDNARQSFDDLRVNGVAQNYSPGLASIFRPAIQPFILTWMQYDPKAEITKLDIPVLIINGGKDLQVQESEAQALHEAKPDAQLVIIPKMNHIFKKIEGDDLENSKSYNEYNRPVIPELIETVAAFVNK</sequence>
<dbReference type="PANTHER" id="PTHR43265:SF1">
    <property type="entry name" value="ESTERASE ESTD"/>
    <property type="match status" value="1"/>
</dbReference>
<keyword evidence="4" id="KW-1185">Reference proteome</keyword>
<dbReference type="PANTHER" id="PTHR43265">
    <property type="entry name" value="ESTERASE ESTD"/>
    <property type="match status" value="1"/>
</dbReference>
<dbReference type="InterPro" id="IPR029058">
    <property type="entry name" value="AB_hydrolase_fold"/>
</dbReference>
<gene>
    <name evidence="3" type="ORF">BST85_07720</name>
</gene>
<accession>A0A2S7KQB8</accession>
<dbReference type="SUPFAM" id="SSF53474">
    <property type="entry name" value="alpha/beta-Hydrolases"/>
    <property type="match status" value="1"/>
</dbReference>
<protein>
    <submittedName>
        <fullName evidence="3">Alpha/beta hydrolase</fullName>
    </submittedName>
</protein>
<dbReference type="OrthoDB" id="9809549at2"/>
<keyword evidence="1" id="KW-0732">Signal</keyword>
<dbReference type="EMBL" id="MQUB01000001">
    <property type="protein sequence ID" value="PQB04797.1"/>
    <property type="molecule type" value="Genomic_DNA"/>
</dbReference>
<dbReference type="Proteomes" id="UP000239800">
    <property type="component" value="Unassembled WGS sequence"/>
</dbReference>
<dbReference type="Gene3D" id="3.40.50.1820">
    <property type="entry name" value="alpha/beta hydrolase"/>
    <property type="match status" value="1"/>
</dbReference>
<evidence type="ECO:0000256" key="1">
    <source>
        <dbReference type="SAM" id="SignalP"/>
    </source>
</evidence>
<evidence type="ECO:0000313" key="4">
    <source>
        <dbReference type="Proteomes" id="UP000239800"/>
    </source>
</evidence>
<evidence type="ECO:0000259" key="2">
    <source>
        <dbReference type="Pfam" id="PF12146"/>
    </source>
</evidence>
<keyword evidence="3" id="KW-0378">Hydrolase</keyword>
<dbReference type="Pfam" id="PF12146">
    <property type="entry name" value="Hydrolase_4"/>
    <property type="match status" value="1"/>
</dbReference>
<dbReference type="AlphaFoldDB" id="A0A2S7KQB8"/>
<dbReference type="InterPro" id="IPR022742">
    <property type="entry name" value="Hydrolase_4"/>
</dbReference>
<feature type="domain" description="Serine aminopeptidase S33" evidence="2">
    <location>
        <begin position="78"/>
        <end position="179"/>
    </location>
</feature>
<feature type="chain" id="PRO_5015522371" evidence="1">
    <location>
        <begin position="21"/>
        <end position="311"/>
    </location>
</feature>
<evidence type="ECO:0000313" key="3">
    <source>
        <dbReference type="EMBL" id="PQB04797.1"/>
    </source>
</evidence>
<dbReference type="GO" id="GO:0052689">
    <property type="term" value="F:carboxylic ester hydrolase activity"/>
    <property type="evidence" value="ECO:0007669"/>
    <property type="project" value="TreeGrafter"/>
</dbReference>
<dbReference type="InterPro" id="IPR053145">
    <property type="entry name" value="AB_hydrolase_Est10"/>
</dbReference>
<proteinExistence type="predicted"/>
<comment type="caution">
    <text evidence="3">The sequence shown here is derived from an EMBL/GenBank/DDBJ whole genome shotgun (WGS) entry which is preliminary data.</text>
</comment>
<feature type="signal peptide" evidence="1">
    <location>
        <begin position="1"/>
        <end position="20"/>
    </location>
</feature>
<organism evidence="3 4">
    <name type="scientific">Aureitalea marina</name>
    <dbReference type="NCBI Taxonomy" id="930804"/>
    <lineage>
        <taxon>Bacteria</taxon>
        <taxon>Pseudomonadati</taxon>
        <taxon>Bacteroidota</taxon>
        <taxon>Flavobacteriia</taxon>
        <taxon>Flavobacteriales</taxon>
        <taxon>Flavobacteriaceae</taxon>
        <taxon>Aureitalea</taxon>
    </lineage>
</organism>
<name>A0A2S7KQB8_9FLAO</name>